<dbReference type="GO" id="GO:0005829">
    <property type="term" value="C:cytosol"/>
    <property type="evidence" value="ECO:0007669"/>
    <property type="project" value="TreeGrafter"/>
</dbReference>
<sequence length="202" mass="20783">MSTDAEFSTLTYPALRNQRQDDRDDRARAGGHAAGYAAGLRAAEAEVAARIAQLDAEHAAVVSHARARTDRAVALLAAACAALDSRTVPVLETAHAILAEGAIQLAEAVVASEFSDVGTAAASALHRALATVDASGVHVVRLNPDDLGVLDADLLAATGVTFVPDPSLGRGDAVTEFADGYLDCRVSSAIERARTAIAEARS</sequence>
<comment type="caution">
    <text evidence="8">The sequence shown here is derived from an EMBL/GenBank/DDBJ whole genome shotgun (WGS) entry which is preliminary data.</text>
</comment>
<evidence type="ECO:0000256" key="2">
    <source>
        <dbReference type="ARBA" id="ARBA00006602"/>
    </source>
</evidence>
<evidence type="ECO:0000256" key="6">
    <source>
        <dbReference type="ARBA" id="ARBA00023225"/>
    </source>
</evidence>
<dbReference type="GO" id="GO:0044781">
    <property type="term" value="P:bacterial-type flagellum organization"/>
    <property type="evidence" value="ECO:0007669"/>
    <property type="project" value="UniProtKB-KW"/>
</dbReference>
<dbReference type="EMBL" id="JACHMJ010000001">
    <property type="protein sequence ID" value="MBB5845161.1"/>
    <property type="molecule type" value="Genomic_DNA"/>
</dbReference>
<gene>
    <name evidence="8" type="ORF">HD599_003484</name>
</gene>
<proteinExistence type="inferred from homology"/>
<keyword evidence="9" id="KW-1185">Reference proteome</keyword>
<keyword evidence="8" id="KW-0966">Cell projection</keyword>
<name>A0A841ATP6_9MICO</name>
<dbReference type="PANTHER" id="PTHR34982">
    <property type="entry name" value="YOP PROTEINS TRANSLOCATION PROTEIN L"/>
    <property type="match status" value="1"/>
</dbReference>
<dbReference type="InterPro" id="IPR051472">
    <property type="entry name" value="T3SS_Stator/FliH"/>
</dbReference>
<comment type="similarity">
    <text evidence="2">Belongs to the FliH family.</text>
</comment>
<evidence type="ECO:0000256" key="1">
    <source>
        <dbReference type="ARBA" id="ARBA00003041"/>
    </source>
</evidence>
<evidence type="ECO:0000313" key="8">
    <source>
        <dbReference type="EMBL" id="MBB5845161.1"/>
    </source>
</evidence>
<organism evidence="8 9">
    <name type="scientific">Conyzicola lurida</name>
    <dbReference type="NCBI Taxonomy" id="1172621"/>
    <lineage>
        <taxon>Bacteria</taxon>
        <taxon>Bacillati</taxon>
        <taxon>Actinomycetota</taxon>
        <taxon>Actinomycetes</taxon>
        <taxon>Micrococcales</taxon>
        <taxon>Microbacteriaceae</taxon>
        <taxon>Conyzicola</taxon>
    </lineage>
</organism>
<evidence type="ECO:0000256" key="4">
    <source>
        <dbReference type="ARBA" id="ARBA00022795"/>
    </source>
</evidence>
<dbReference type="PANTHER" id="PTHR34982:SF1">
    <property type="entry name" value="FLAGELLAR ASSEMBLY PROTEIN FLIH"/>
    <property type="match status" value="1"/>
</dbReference>
<keyword evidence="8" id="KW-0969">Cilium</keyword>
<dbReference type="Pfam" id="PF02108">
    <property type="entry name" value="FliH"/>
    <property type="match status" value="1"/>
</dbReference>
<accession>A0A841ATP6</accession>
<reference evidence="8 9" key="1">
    <citation type="submission" date="2020-08" db="EMBL/GenBank/DDBJ databases">
        <title>Sequencing the genomes of 1000 actinobacteria strains.</title>
        <authorList>
            <person name="Klenk H.-P."/>
        </authorList>
    </citation>
    <scope>NUCLEOTIDE SEQUENCE [LARGE SCALE GENOMIC DNA]</scope>
    <source>
        <strain evidence="8 9">DSM 105784</strain>
    </source>
</reference>
<keyword evidence="8" id="KW-0282">Flagellum</keyword>
<evidence type="ECO:0000259" key="7">
    <source>
        <dbReference type="Pfam" id="PF02108"/>
    </source>
</evidence>
<dbReference type="AlphaFoldDB" id="A0A841ATP6"/>
<feature type="domain" description="Flagellar assembly protein FliH/Type III secretion system HrpE" evidence="7">
    <location>
        <begin position="76"/>
        <end position="192"/>
    </location>
</feature>
<evidence type="ECO:0000313" key="9">
    <source>
        <dbReference type="Proteomes" id="UP000536685"/>
    </source>
</evidence>
<dbReference type="RefSeq" id="WP_184240019.1">
    <property type="nucleotide sequence ID" value="NZ_JACHMJ010000001.1"/>
</dbReference>
<evidence type="ECO:0000256" key="3">
    <source>
        <dbReference type="ARBA" id="ARBA00022448"/>
    </source>
</evidence>
<keyword evidence="4" id="KW-1005">Bacterial flagellum biogenesis</keyword>
<keyword evidence="5" id="KW-0653">Protein transport</keyword>
<dbReference type="GO" id="GO:0015031">
    <property type="term" value="P:protein transport"/>
    <property type="evidence" value="ECO:0007669"/>
    <property type="project" value="UniProtKB-KW"/>
</dbReference>
<keyword evidence="3" id="KW-0813">Transport</keyword>
<keyword evidence="6" id="KW-1006">Bacterial flagellum protein export</keyword>
<dbReference type="Proteomes" id="UP000536685">
    <property type="component" value="Unassembled WGS sequence"/>
</dbReference>
<dbReference type="InterPro" id="IPR018035">
    <property type="entry name" value="Flagellar_FliH/T3SS_HrpE"/>
</dbReference>
<evidence type="ECO:0000256" key="5">
    <source>
        <dbReference type="ARBA" id="ARBA00022927"/>
    </source>
</evidence>
<protein>
    <submittedName>
        <fullName evidence="8">Flagellar assembly protein FliH</fullName>
    </submittedName>
</protein>
<comment type="function">
    <text evidence="1">Needed for flagellar regrowth and assembly.</text>
</comment>